<evidence type="ECO:0000313" key="1">
    <source>
        <dbReference type="EMBL" id="KAJ3540948.1"/>
    </source>
</evidence>
<dbReference type="Proteomes" id="UP001148629">
    <property type="component" value="Unassembled WGS sequence"/>
</dbReference>
<name>A0ACC1SJD8_9HYPO</name>
<gene>
    <name evidence="1" type="ORF">NM208_g4825</name>
</gene>
<accession>A0ACC1SJD8</accession>
<protein>
    <submittedName>
        <fullName evidence="1">Uncharacterized protein</fullName>
    </submittedName>
</protein>
<comment type="caution">
    <text evidence="1">The sequence shown here is derived from an EMBL/GenBank/DDBJ whole genome shotgun (WGS) entry which is preliminary data.</text>
</comment>
<proteinExistence type="predicted"/>
<reference evidence="1" key="1">
    <citation type="submission" date="2022-08" db="EMBL/GenBank/DDBJ databases">
        <title>Genome Sequence of Fusarium decemcellulare.</title>
        <authorList>
            <person name="Buettner E."/>
        </authorList>
    </citation>
    <scope>NUCLEOTIDE SEQUENCE</scope>
    <source>
        <strain evidence="1">Babe19</strain>
    </source>
</reference>
<dbReference type="EMBL" id="JANRMS010000379">
    <property type="protein sequence ID" value="KAJ3540948.1"/>
    <property type="molecule type" value="Genomic_DNA"/>
</dbReference>
<sequence>MQIFILATLSLFIDSSLAADCFGTSGIANKFIDGYWDARQKMCSNTECAYQQPCTVRTSKKYTAIGSATVQIELKRKNTAGKQGFKDCWDATEYPVSSFPDTFFAIMLVNWGLVLVASGLANALSLGGSKEAEETPCLATGADASEREANLSGFKAGGLSLTWNALDYELIRNTLSRYAYSMDEKDYAGLSTVYTEDVKVYYPDPVGLIAGLDIIKKMTKPTLEAVTTQHSLSSQSIDMIDYWTATVKTYGRVMHFGTGEQADQSVTLYLKYEDKVVKVNDDGLADWRITERKISYQGPPVGNASLIAVSK</sequence>
<evidence type="ECO:0000313" key="2">
    <source>
        <dbReference type="Proteomes" id="UP001148629"/>
    </source>
</evidence>
<organism evidence="1 2">
    <name type="scientific">Fusarium decemcellulare</name>
    <dbReference type="NCBI Taxonomy" id="57161"/>
    <lineage>
        <taxon>Eukaryota</taxon>
        <taxon>Fungi</taxon>
        <taxon>Dikarya</taxon>
        <taxon>Ascomycota</taxon>
        <taxon>Pezizomycotina</taxon>
        <taxon>Sordariomycetes</taxon>
        <taxon>Hypocreomycetidae</taxon>
        <taxon>Hypocreales</taxon>
        <taxon>Nectriaceae</taxon>
        <taxon>Fusarium</taxon>
        <taxon>Fusarium decemcellulare species complex</taxon>
    </lineage>
</organism>
<keyword evidence="2" id="KW-1185">Reference proteome</keyword>